<evidence type="ECO:0000313" key="3">
    <source>
        <dbReference type="Proteomes" id="UP000192923"/>
    </source>
</evidence>
<dbReference type="EMBL" id="FXAM01000001">
    <property type="protein sequence ID" value="SMF94421.1"/>
    <property type="molecule type" value="Genomic_DNA"/>
</dbReference>
<accession>A0A1Y6CVJ7</accession>
<keyword evidence="3" id="KW-1185">Reference proteome</keyword>
<feature type="compositionally biased region" description="Low complexity" evidence="1">
    <location>
        <begin position="64"/>
        <end position="80"/>
    </location>
</feature>
<dbReference type="RefSeq" id="WP_085211788.1">
    <property type="nucleotide sequence ID" value="NZ_FXAM01000001.1"/>
</dbReference>
<dbReference type="Pfam" id="PF05944">
    <property type="entry name" value="Phage_term_smal"/>
    <property type="match status" value="1"/>
</dbReference>
<reference evidence="2 3" key="1">
    <citation type="submission" date="2016-12" db="EMBL/GenBank/DDBJ databases">
        <authorList>
            <person name="Song W.-J."/>
            <person name="Kurnit D.M."/>
        </authorList>
    </citation>
    <scope>NUCLEOTIDE SEQUENCE [LARGE SCALE GENOMIC DNA]</scope>
    <source>
        <strain evidence="2 3">175</strain>
    </source>
</reference>
<feature type="compositionally biased region" description="Low complexity" evidence="1">
    <location>
        <begin position="16"/>
        <end position="30"/>
    </location>
</feature>
<name>A0A1Y6CVJ7_9GAMM</name>
<gene>
    <name evidence="2" type="ORF">SAMN02949497_1736</name>
</gene>
<protein>
    <submittedName>
        <fullName evidence="2">Phage small terminase subunit</fullName>
    </submittedName>
</protein>
<dbReference type="GO" id="GO:0003677">
    <property type="term" value="F:DNA binding"/>
    <property type="evidence" value="ECO:0007669"/>
    <property type="project" value="InterPro"/>
</dbReference>
<proteinExistence type="predicted"/>
<dbReference type="AlphaFoldDB" id="A0A1Y6CVJ7"/>
<sequence length="289" mass="31579">MNPLSRIAAKRREQKAQAQAKPKAQVPAPAHLNPLARIAAKRREQKAQDEAMPPAQAPTRRNRLPPANAQRNAPPEAAPEPIAADEASPVALGHIAQYQAAVDAHIAAMAPMKDLTERQAYKAATALPEIMPFVDGYIDNGDRYPNSVAVQAMIWLFDVGNIGRALSLAFRLIAQGIHPMPNRFDRDMRTFVCDALYDWASEQLKAGQDAAPYLPQLLFAIEANKWPLHPAVISKLYVMAAKHLERLQLFGEAASACMRAMEANPEGHGCKGLYARCLQAQKLADQASA</sequence>
<dbReference type="InterPro" id="IPR010270">
    <property type="entry name" value="Phage_P2_GpM"/>
</dbReference>
<dbReference type="STRING" id="1760988.SAMN02949497_1736"/>
<dbReference type="OrthoDB" id="8562788at2"/>
<dbReference type="GO" id="GO:0004519">
    <property type="term" value="F:endonuclease activity"/>
    <property type="evidence" value="ECO:0007669"/>
    <property type="project" value="InterPro"/>
</dbReference>
<organism evidence="2 3">
    <name type="scientific">Methylomagnum ishizawai</name>
    <dbReference type="NCBI Taxonomy" id="1760988"/>
    <lineage>
        <taxon>Bacteria</taxon>
        <taxon>Pseudomonadati</taxon>
        <taxon>Pseudomonadota</taxon>
        <taxon>Gammaproteobacteria</taxon>
        <taxon>Methylococcales</taxon>
        <taxon>Methylococcaceae</taxon>
        <taxon>Methylomagnum</taxon>
    </lineage>
</organism>
<evidence type="ECO:0000313" key="2">
    <source>
        <dbReference type="EMBL" id="SMF94421.1"/>
    </source>
</evidence>
<evidence type="ECO:0000256" key="1">
    <source>
        <dbReference type="SAM" id="MobiDB-lite"/>
    </source>
</evidence>
<dbReference type="Proteomes" id="UP000192923">
    <property type="component" value="Unassembled WGS sequence"/>
</dbReference>
<feature type="region of interest" description="Disordered" evidence="1">
    <location>
        <begin position="1"/>
        <end position="80"/>
    </location>
</feature>